<dbReference type="Proteomes" id="UP001648503">
    <property type="component" value="Unassembled WGS sequence"/>
</dbReference>
<feature type="domain" description="UBA" evidence="5">
    <location>
        <begin position="416"/>
        <end position="457"/>
    </location>
</feature>
<dbReference type="Gene3D" id="3.40.50.720">
    <property type="entry name" value="NAD(P)-binding Rossmann-like Domain"/>
    <property type="match status" value="2"/>
</dbReference>
<organism evidence="7 8">
    <name type="scientific">Batrachochytrium salamandrivorans</name>
    <dbReference type="NCBI Taxonomy" id="1357716"/>
    <lineage>
        <taxon>Eukaryota</taxon>
        <taxon>Fungi</taxon>
        <taxon>Fungi incertae sedis</taxon>
        <taxon>Chytridiomycota</taxon>
        <taxon>Chytridiomycota incertae sedis</taxon>
        <taxon>Chytridiomycetes</taxon>
        <taxon>Rhizophydiales</taxon>
        <taxon>Rhizophydiales incertae sedis</taxon>
        <taxon>Batrachochytrium</taxon>
    </lineage>
</organism>
<evidence type="ECO:0000256" key="1">
    <source>
        <dbReference type="ARBA" id="ARBA00004496"/>
    </source>
</evidence>
<evidence type="ECO:0008006" key="9">
    <source>
        <dbReference type="Google" id="ProtNLM"/>
    </source>
</evidence>
<dbReference type="Pfam" id="PF00389">
    <property type="entry name" value="2-Hacid_dh"/>
    <property type="match status" value="1"/>
</dbReference>
<dbReference type="InterPro" id="IPR013087">
    <property type="entry name" value="Znf_C2H2_type"/>
</dbReference>
<dbReference type="Gene3D" id="1.10.8.10">
    <property type="entry name" value="DNA helicase RuvA subunit, C-terminal domain"/>
    <property type="match status" value="1"/>
</dbReference>
<keyword evidence="3 4" id="KW-0175">Coiled coil</keyword>
<dbReference type="Gene3D" id="3.10.20.90">
    <property type="entry name" value="Phosphatidylinositol 3-kinase Catalytic Subunit, Chain A, domain 1"/>
    <property type="match status" value="1"/>
</dbReference>
<dbReference type="Gene3D" id="3.30.70.260">
    <property type="match status" value="1"/>
</dbReference>
<dbReference type="InterPro" id="IPR009060">
    <property type="entry name" value="UBA-like_sf"/>
</dbReference>
<dbReference type="EMBL" id="JAFCIX010000356">
    <property type="protein sequence ID" value="KAH6593433.1"/>
    <property type="molecule type" value="Genomic_DNA"/>
</dbReference>
<feature type="coiled-coil region" evidence="4">
    <location>
        <begin position="543"/>
        <end position="631"/>
    </location>
</feature>
<dbReference type="InterPro" id="IPR036291">
    <property type="entry name" value="NAD(P)-bd_dom_sf"/>
</dbReference>
<dbReference type="SUPFAM" id="SSF51735">
    <property type="entry name" value="NAD(P)-binding Rossmann-fold domains"/>
    <property type="match status" value="1"/>
</dbReference>
<keyword evidence="2" id="KW-0963">Cytoplasm</keyword>
<dbReference type="SUPFAM" id="SSF54236">
    <property type="entry name" value="Ubiquitin-like"/>
    <property type="match status" value="1"/>
</dbReference>
<gene>
    <name evidence="7" type="ORF">BASA50_007384</name>
</gene>
<evidence type="ECO:0000256" key="3">
    <source>
        <dbReference type="ARBA" id="ARBA00023054"/>
    </source>
</evidence>
<dbReference type="Pfam" id="PF22562">
    <property type="entry name" value="UBA_7"/>
    <property type="match status" value="1"/>
</dbReference>
<comment type="subcellular location">
    <subcellularLocation>
        <location evidence="1">Cytoplasm</location>
    </subcellularLocation>
</comment>
<dbReference type="InterPro" id="IPR029071">
    <property type="entry name" value="Ubiquitin-like_domsf"/>
</dbReference>
<protein>
    <recommendedName>
        <fullName evidence="9">UBX domain-containing protein</fullName>
    </recommendedName>
</protein>
<keyword evidence="8" id="KW-1185">Reference proteome</keyword>
<evidence type="ECO:0000256" key="2">
    <source>
        <dbReference type="ARBA" id="ARBA00022490"/>
    </source>
</evidence>
<evidence type="ECO:0000259" key="5">
    <source>
        <dbReference type="PROSITE" id="PS50030"/>
    </source>
</evidence>
<dbReference type="PROSITE" id="PS00028">
    <property type="entry name" value="ZINC_FINGER_C2H2_1"/>
    <property type="match status" value="1"/>
</dbReference>
<evidence type="ECO:0000313" key="8">
    <source>
        <dbReference type="Proteomes" id="UP001648503"/>
    </source>
</evidence>
<dbReference type="SMART" id="SM00166">
    <property type="entry name" value="UBX"/>
    <property type="match status" value="1"/>
</dbReference>
<dbReference type="SUPFAM" id="SSF46934">
    <property type="entry name" value="UBA-like"/>
    <property type="match status" value="1"/>
</dbReference>
<accession>A0ABQ8F7C1</accession>
<dbReference type="InterPro" id="IPR015940">
    <property type="entry name" value="UBA"/>
</dbReference>
<feature type="domain" description="UBX" evidence="6">
    <location>
        <begin position="654"/>
        <end position="730"/>
    </location>
</feature>
<dbReference type="PROSITE" id="PS50030">
    <property type="entry name" value="UBA"/>
    <property type="match status" value="1"/>
</dbReference>
<name>A0ABQ8F7C1_9FUNG</name>
<dbReference type="Pfam" id="PF02826">
    <property type="entry name" value="2-Hacid_dh_C"/>
    <property type="match status" value="1"/>
</dbReference>
<dbReference type="InterPro" id="IPR001012">
    <property type="entry name" value="UBX_dom"/>
</dbReference>
<evidence type="ECO:0000313" key="7">
    <source>
        <dbReference type="EMBL" id="KAH6593433.1"/>
    </source>
</evidence>
<evidence type="ECO:0000259" key="6">
    <source>
        <dbReference type="PROSITE" id="PS50033"/>
    </source>
</evidence>
<dbReference type="PANTHER" id="PTHR46340:SF1">
    <property type="entry name" value="UBX DOMAIN-CONTAINING PROTEIN 1"/>
    <property type="match status" value="1"/>
</dbReference>
<dbReference type="SUPFAM" id="SSF52283">
    <property type="entry name" value="Formate/glycerate dehydrogenase catalytic domain-like"/>
    <property type="match status" value="1"/>
</dbReference>
<dbReference type="PROSITE" id="PS50033">
    <property type="entry name" value="UBX"/>
    <property type="match status" value="1"/>
</dbReference>
<sequence>MTNSPFGVKEIRVLLLDPLPLNSTNAFDNAHYQVDECFGTLSESEVLSRISDYNIVCLSGDRESEYLTDEVLRSAHRLLAIGVFGPVANQIDLQAAQEMGIPVFTAPFQYRHSIAEMIMAHIILISRQIGDRSREIHNGEWNKTSTNCVEVRGKTLGIVGYGHAGSQLGIMAEALSLRVLFYDDISLMPIGCAQPIDTLDELLAQSDYVVVNVTPSPENSNLFDKDILSKMKKGSYLVNVSAGDAVNHEDLAESIKSGHLSGAAMDVFPAQYVDGQMFKSPLQSMRNVILSPNIAGDTIESRRRIVTEITGNIVRYISEGTTIGSVNFPSVAAWPLNSGNRRIICMHRNVRGVLREIDQILSAYNVRKQVLDTKDSFGYLIADVMTEQLSTEIVKSVSAPPFFQHKLRSIVGSDLAMTQTDKQVLQDMGFSETKVADALKATKNSGLQAAMDWLFAHADDASGASSAHETVVCEASGSATATEEGEITQDQATANSLKCEDCGKLLRDGAAAELHAVKTQHVNFSESTMVITPLTPEEKAQKLKDLQARLLAKREEKRLLDIEEAKSKEKIRRRTGQDAVLLKEKKEEADMKKAIDAKKREKEEEVIARQRVRAQLEADKLERHRKAEEKKRIAQGIALTPVEKAPVAAAVSSASYSGTRIQIRTPNGQQFTQNFEADDKLSMVYDAMEKNLGQNTLKLWQTFPRKALDGADREKSLKDLGLVPSAALIAQ</sequence>
<evidence type="ECO:0000256" key="4">
    <source>
        <dbReference type="SAM" id="Coils"/>
    </source>
</evidence>
<proteinExistence type="predicted"/>
<dbReference type="InterPro" id="IPR006140">
    <property type="entry name" value="D-isomer_DH_NAD-bd"/>
</dbReference>
<comment type="caution">
    <text evidence="7">The sequence shown here is derived from an EMBL/GenBank/DDBJ whole genome shotgun (WGS) entry which is preliminary data.</text>
</comment>
<dbReference type="PANTHER" id="PTHR46340">
    <property type="entry name" value="UBX DOMAIN-CONTAINING PROTEIN 1"/>
    <property type="match status" value="1"/>
</dbReference>
<dbReference type="InterPro" id="IPR006139">
    <property type="entry name" value="D-isomer_2_OHA_DH_cat_dom"/>
</dbReference>
<dbReference type="Pfam" id="PF00789">
    <property type="entry name" value="UBX"/>
    <property type="match status" value="1"/>
</dbReference>
<reference evidence="7 8" key="1">
    <citation type="submission" date="2021-02" db="EMBL/GenBank/DDBJ databases">
        <title>Variation within the Batrachochytrium salamandrivorans European outbreak.</title>
        <authorList>
            <person name="Kelly M."/>
            <person name="Pasmans F."/>
            <person name="Shea T.P."/>
            <person name="Munoz J.F."/>
            <person name="Carranza S."/>
            <person name="Cuomo C.A."/>
            <person name="Martel A."/>
        </authorList>
    </citation>
    <scope>NUCLEOTIDE SEQUENCE [LARGE SCALE GENOMIC DNA]</scope>
    <source>
        <strain evidence="7 8">AMFP18/2</strain>
    </source>
</reference>